<evidence type="ECO:0000313" key="3">
    <source>
        <dbReference type="Proteomes" id="UP001185068"/>
    </source>
</evidence>
<keyword evidence="1" id="KW-1133">Transmembrane helix</keyword>
<dbReference type="Proteomes" id="UP001185068">
    <property type="component" value="Unassembled WGS sequence"/>
</dbReference>
<organism evidence="2 3">
    <name type="scientific">Enterobacter sichuanensis</name>
    <dbReference type="NCBI Taxonomy" id="2071710"/>
    <lineage>
        <taxon>Bacteria</taxon>
        <taxon>Pseudomonadati</taxon>
        <taxon>Pseudomonadota</taxon>
        <taxon>Gammaproteobacteria</taxon>
        <taxon>Enterobacterales</taxon>
        <taxon>Enterobacteriaceae</taxon>
        <taxon>Enterobacter</taxon>
        <taxon>Enterobacter cloacae complex</taxon>
    </lineage>
</organism>
<feature type="transmembrane region" description="Helical" evidence="1">
    <location>
        <begin position="6"/>
        <end position="27"/>
    </location>
</feature>
<evidence type="ECO:0000313" key="2">
    <source>
        <dbReference type="EMBL" id="MDR9945320.1"/>
    </source>
</evidence>
<keyword evidence="1" id="KW-0472">Membrane</keyword>
<feature type="transmembrane region" description="Helical" evidence="1">
    <location>
        <begin position="34"/>
        <end position="52"/>
    </location>
</feature>
<name>A0AAE4DUC6_9ENTR</name>
<proteinExistence type="predicted"/>
<sequence>MLKISWVKYTLLLLALFLVFYGVYITVNLELSRGTVIIVAGFGLIILTQFDWGEIKVLGLEAKLRNTINDAETVLESLRNIALPISEISISLAARTGRWGSSTPRNELYSLVNSVSFELKKIGVDESNIDKIKKDWYYFTAFDMCNALAKNALEKLNNHRSILNNNYNKWVGGRPVSDIEKQIELLAPVKKADLEISKIHSIFEEKDFPKSYHNIQEIIDNSVTLTPNEKAQFWSENQDLWNELVYFMKNKKLCRPEFWLNYPS</sequence>
<comment type="caution">
    <text evidence="2">The sequence shown here is derived from an EMBL/GenBank/DDBJ whole genome shotgun (WGS) entry which is preliminary data.</text>
</comment>
<dbReference type="EMBL" id="JALLIR010000001">
    <property type="protein sequence ID" value="MDR9945320.1"/>
    <property type="molecule type" value="Genomic_DNA"/>
</dbReference>
<reference evidence="2" key="1">
    <citation type="submission" date="2022-11" db="EMBL/GenBank/DDBJ databases">
        <title>blaNDM-1 and qnrB1 co-producing ST413 Enterobacter.</title>
        <authorList>
            <person name="Halder G."/>
            <person name="Chaudhuri B."/>
            <person name="Dutta S."/>
        </authorList>
    </citation>
    <scope>NUCLEOTIDE SEQUENCE</scope>
    <source>
        <strain evidence="2">PEER684</strain>
    </source>
</reference>
<dbReference type="RefSeq" id="WP_059387176.1">
    <property type="nucleotide sequence ID" value="NZ_JACWFD010000006.1"/>
</dbReference>
<evidence type="ECO:0000256" key="1">
    <source>
        <dbReference type="SAM" id="Phobius"/>
    </source>
</evidence>
<dbReference type="AlphaFoldDB" id="A0AAE4DUC6"/>
<keyword evidence="1" id="KW-0812">Transmembrane</keyword>
<gene>
    <name evidence="2" type="ORF">MX989_04355</name>
</gene>
<accession>A0AAE4DUC6</accession>
<protein>
    <submittedName>
        <fullName evidence="2">Uncharacterized protein</fullName>
    </submittedName>
</protein>